<gene>
    <name evidence="2" type="ORF">Salat_2500400</name>
</gene>
<feature type="region of interest" description="Disordered" evidence="1">
    <location>
        <begin position="84"/>
        <end position="114"/>
    </location>
</feature>
<evidence type="ECO:0000256" key="1">
    <source>
        <dbReference type="SAM" id="MobiDB-lite"/>
    </source>
</evidence>
<name>A0AAE2CC57_9LAMI</name>
<feature type="region of interest" description="Disordered" evidence="1">
    <location>
        <begin position="1"/>
        <end position="68"/>
    </location>
</feature>
<dbReference type="Proteomes" id="UP001293254">
    <property type="component" value="Unassembled WGS sequence"/>
</dbReference>
<protein>
    <submittedName>
        <fullName evidence="2">Uncharacterized protein</fullName>
    </submittedName>
</protein>
<comment type="caution">
    <text evidence="2">The sequence shown here is derived from an EMBL/GenBank/DDBJ whole genome shotgun (WGS) entry which is preliminary data.</text>
</comment>
<feature type="compositionally biased region" description="Pro residues" evidence="1">
    <location>
        <begin position="1"/>
        <end position="11"/>
    </location>
</feature>
<accession>A0AAE2CC57</accession>
<sequence>MTRGSAPPPPGRGRGRDHRHTPLQPPPGPPSVPTTSRNPSVDPTPQTSQASGSSDPSPAYPQPRLHLPRLHVLVGSSEAMMYLPPRSSAANVPVEESTQQSAEDEPIDQHPPSR</sequence>
<evidence type="ECO:0000313" key="3">
    <source>
        <dbReference type="Proteomes" id="UP001293254"/>
    </source>
</evidence>
<evidence type="ECO:0000313" key="2">
    <source>
        <dbReference type="EMBL" id="KAK4416749.1"/>
    </source>
</evidence>
<keyword evidence="3" id="KW-1185">Reference proteome</keyword>
<feature type="compositionally biased region" description="Pro residues" evidence="1">
    <location>
        <begin position="23"/>
        <end position="32"/>
    </location>
</feature>
<feature type="compositionally biased region" description="Polar residues" evidence="1">
    <location>
        <begin position="36"/>
        <end position="56"/>
    </location>
</feature>
<reference evidence="2" key="2">
    <citation type="journal article" date="2024" name="Plant">
        <title>Genomic evolution and insights into agronomic trait innovations of Sesamum species.</title>
        <authorList>
            <person name="Miao H."/>
            <person name="Wang L."/>
            <person name="Qu L."/>
            <person name="Liu H."/>
            <person name="Sun Y."/>
            <person name="Le M."/>
            <person name="Wang Q."/>
            <person name="Wei S."/>
            <person name="Zheng Y."/>
            <person name="Lin W."/>
            <person name="Duan Y."/>
            <person name="Cao H."/>
            <person name="Xiong S."/>
            <person name="Wang X."/>
            <person name="Wei L."/>
            <person name="Li C."/>
            <person name="Ma Q."/>
            <person name="Ju M."/>
            <person name="Zhao R."/>
            <person name="Li G."/>
            <person name="Mu C."/>
            <person name="Tian Q."/>
            <person name="Mei H."/>
            <person name="Zhang T."/>
            <person name="Gao T."/>
            <person name="Zhang H."/>
        </authorList>
    </citation>
    <scope>NUCLEOTIDE SEQUENCE</scope>
    <source>
        <strain evidence="2">3651</strain>
    </source>
</reference>
<dbReference type="AlphaFoldDB" id="A0AAE2CC57"/>
<dbReference type="EMBL" id="JACGWO010000010">
    <property type="protein sequence ID" value="KAK4416749.1"/>
    <property type="molecule type" value="Genomic_DNA"/>
</dbReference>
<organism evidence="2 3">
    <name type="scientific">Sesamum alatum</name>
    <dbReference type="NCBI Taxonomy" id="300844"/>
    <lineage>
        <taxon>Eukaryota</taxon>
        <taxon>Viridiplantae</taxon>
        <taxon>Streptophyta</taxon>
        <taxon>Embryophyta</taxon>
        <taxon>Tracheophyta</taxon>
        <taxon>Spermatophyta</taxon>
        <taxon>Magnoliopsida</taxon>
        <taxon>eudicotyledons</taxon>
        <taxon>Gunneridae</taxon>
        <taxon>Pentapetalae</taxon>
        <taxon>asterids</taxon>
        <taxon>lamiids</taxon>
        <taxon>Lamiales</taxon>
        <taxon>Pedaliaceae</taxon>
        <taxon>Sesamum</taxon>
    </lineage>
</organism>
<proteinExistence type="predicted"/>
<reference evidence="2" key="1">
    <citation type="submission" date="2020-06" db="EMBL/GenBank/DDBJ databases">
        <authorList>
            <person name="Li T."/>
            <person name="Hu X."/>
            <person name="Zhang T."/>
            <person name="Song X."/>
            <person name="Zhang H."/>
            <person name="Dai N."/>
            <person name="Sheng W."/>
            <person name="Hou X."/>
            <person name="Wei L."/>
        </authorList>
    </citation>
    <scope>NUCLEOTIDE SEQUENCE</scope>
    <source>
        <strain evidence="2">3651</strain>
        <tissue evidence="2">Leaf</tissue>
    </source>
</reference>